<evidence type="ECO:0000256" key="4">
    <source>
        <dbReference type="RuleBase" id="RU003718"/>
    </source>
</evidence>
<dbReference type="EMBL" id="LR999451">
    <property type="protein sequence ID" value="CAE5956287.1"/>
    <property type="molecule type" value="Genomic_DNA"/>
</dbReference>
<evidence type="ECO:0000313" key="7">
    <source>
        <dbReference type="EMBL" id="CAE5956287.1"/>
    </source>
</evidence>
<dbReference type="CDD" id="cd03784">
    <property type="entry name" value="GT1_Gtf-like"/>
    <property type="match status" value="1"/>
</dbReference>
<dbReference type="InterPro" id="IPR035595">
    <property type="entry name" value="UDP_glycos_trans_CS"/>
</dbReference>
<dbReference type="Gene3D" id="3.40.50.2000">
    <property type="entry name" value="Glycogen Phosphorylase B"/>
    <property type="match status" value="1"/>
</dbReference>
<dbReference type="InterPro" id="IPR002213">
    <property type="entry name" value="UDP_glucos_trans"/>
</dbReference>
<dbReference type="GO" id="GO:0008194">
    <property type="term" value="F:UDP-glycosyltransferase activity"/>
    <property type="evidence" value="ECO:0007669"/>
    <property type="project" value="InterPro"/>
</dbReference>
<dbReference type="PROSITE" id="PS00375">
    <property type="entry name" value="UDPGT"/>
    <property type="match status" value="1"/>
</dbReference>
<comment type="similarity">
    <text evidence="1 4">Belongs to the UDP-glycosyltransferase family.</text>
</comment>
<dbReference type="PANTHER" id="PTHR48046">
    <property type="entry name" value="UDP-GLYCOSYLTRANSFERASE 72E1"/>
    <property type="match status" value="1"/>
</dbReference>
<reference evidence="7" key="1">
    <citation type="submission" date="2021-01" db="EMBL/GenBank/DDBJ databases">
        <authorList>
            <person name="Bezrukov I."/>
        </authorList>
    </citation>
    <scope>NUCLEOTIDE SEQUENCE</scope>
</reference>
<dbReference type="SUPFAM" id="SSF53756">
    <property type="entry name" value="UDP-Glycosyltransferase/glycogen phosphorylase"/>
    <property type="match status" value="1"/>
</dbReference>
<dbReference type="FunFam" id="3.40.50.2000:FF:000056">
    <property type="entry name" value="Glycosyltransferase"/>
    <property type="match status" value="1"/>
</dbReference>
<evidence type="ECO:0000256" key="5">
    <source>
        <dbReference type="RuleBase" id="RU362057"/>
    </source>
</evidence>
<feature type="compositionally biased region" description="Polar residues" evidence="6">
    <location>
        <begin position="216"/>
        <end position="235"/>
    </location>
</feature>
<feature type="compositionally biased region" description="Basic and acidic residues" evidence="6">
    <location>
        <begin position="304"/>
        <end position="322"/>
    </location>
</feature>
<accession>A0A8S1ZGF3</accession>
<protein>
    <recommendedName>
        <fullName evidence="5">Glycosyltransferase</fullName>
        <ecNumber evidence="5">2.4.1.-</ecNumber>
    </recommendedName>
</protein>
<feature type="compositionally biased region" description="Basic and acidic residues" evidence="6">
    <location>
        <begin position="8"/>
        <end position="22"/>
    </location>
</feature>
<keyword evidence="2 4" id="KW-0328">Glycosyltransferase</keyword>
<keyword evidence="3 4" id="KW-0808">Transferase</keyword>
<feature type="compositionally biased region" description="Polar residues" evidence="6">
    <location>
        <begin position="37"/>
        <end position="48"/>
    </location>
</feature>
<gene>
    <name evidence="7" type="ORF">AARE701A_LOCUS71</name>
</gene>
<feature type="compositionally biased region" description="Polar residues" evidence="6">
    <location>
        <begin position="121"/>
        <end position="134"/>
    </location>
</feature>
<dbReference type="PANTHER" id="PTHR48046:SF6">
    <property type="entry name" value="GLYCOSYLTRANSFERASE"/>
    <property type="match status" value="1"/>
</dbReference>
<evidence type="ECO:0000256" key="2">
    <source>
        <dbReference type="ARBA" id="ARBA00022676"/>
    </source>
</evidence>
<feature type="region of interest" description="Disordered" evidence="6">
    <location>
        <begin position="1"/>
        <end position="164"/>
    </location>
</feature>
<keyword evidence="8" id="KW-1185">Reference proteome</keyword>
<evidence type="ECO:0000256" key="3">
    <source>
        <dbReference type="ARBA" id="ARBA00022679"/>
    </source>
</evidence>
<dbReference type="Pfam" id="PF00201">
    <property type="entry name" value="UDPGT"/>
    <property type="match status" value="1"/>
</dbReference>
<dbReference type="EC" id="2.4.1.-" evidence="5"/>
<name>A0A8S1ZGF3_ARAAE</name>
<feature type="compositionally biased region" description="Low complexity" evidence="6">
    <location>
        <begin position="268"/>
        <end position="287"/>
    </location>
</feature>
<evidence type="ECO:0000313" key="8">
    <source>
        <dbReference type="Proteomes" id="UP000682877"/>
    </source>
</evidence>
<proteinExistence type="inferred from homology"/>
<evidence type="ECO:0000256" key="1">
    <source>
        <dbReference type="ARBA" id="ARBA00009995"/>
    </source>
</evidence>
<organism evidence="7 8">
    <name type="scientific">Arabidopsis arenosa</name>
    <name type="common">Sand rock-cress</name>
    <name type="synonym">Cardaminopsis arenosa</name>
    <dbReference type="NCBI Taxonomy" id="38785"/>
    <lineage>
        <taxon>Eukaryota</taxon>
        <taxon>Viridiplantae</taxon>
        <taxon>Streptophyta</taxon>
        <taxon>Embryophyta</taxon>
        <taxon>Tracheophyta</taxon>
        <taxon>Spermatophyta</taxon>
        <taxon>Magnoliopsida</taxon>
        <taxon>eudicotyledons</taxon>
        <taxon>Gunneridae</taxon>
        <taxon>Pentapetalae</taxon>
        <taxon>rosids</taxon>
        <taxon>malvids</taxon>
        <taxon>Brassicales</taxon>
        <taxon>Brassicaceae</taxon>
        <taxon>Camelineae</taxon>
        <taxon>Arabidopsis</taxon>
    </lineage>
</organism>
<feature type="compositionally biased region" description="Polar residues" evidence="6">
    <location>
        <begin position="293"/>
        <end position="303"/>
    </location>
</feature>
<evidence type="ECO:0000256" key="6">
    <source>
        <dbReference type="SAM" id="MobiDB-lite"/>
    </source>
</evidence>
<feature type="compositionally biased region" description="Low complexity" evidence="6">
    <location>
        <begin position="107"/>
        <end position="120"/>
    </location>
</feature>
<dbReference type="Proteomes" id="UP000682877">
    <property type="component" value="Chromosome 1"/>
</dbReference>
<sequence>MDNNEPFVRNEVDDVTPKKPDESASASSLHGSDETPKQSTQSNQTDQGSPLVPLQESPNVKDEFPKLTGIIQSKKDLRTAYLKAPKATHGSMPKQSPQINKTFPMGQSSLHLQLQESHLSNSTTTHGSSPSVNVTPKPDLSSLSTTTATQEPSASAEPGSAHTRYRIRLPVFKELCSGVEFQWYGQQEPDLPSSSGKGTMPANSPCAPKVSAEPFTLSTSSPPRQASEQLSCDHQNSGDDSRTSEVAYPKLSRERQRKKDLRSAHLKTPTATHSNTTTTTTHGSTPSVDVPGTVTQEPDMSSASDDKRQDDEITAPDQDHSALDDNLYGGTLTCEQFNELALGLAESGKRFIWVIRSPSGIASSSYFNPHSQTDPFSFLPQGFLDQTKEKGLVVGSWAPQSQILTHTSIGGFLTHCGWNSTLESIVNGVPLIAWPLYAEQKMNKLLLVEDVGAALRARLGEDGIVGREQVVRVVKRLIEGEEGKAVRNKMKELKEGAVRVLRDDGFSTKSLNEVSLKWKAHQRKIDQE</sequence>
<feature type="compositionally biased region" description="Polar residues" evidence="6">
    <location>
        <begin position="141"/>
        <end position="153"/>
    </location>
</feature>
<feature type="region of interest" description="Disordered" evidence="6">
    <location>
        <begin position="186"/>
        <end position="322"/>
    </location>
</feature>
<dbReference type="AlphaFoldDB" id="A0A8S1ZGF3"/>